<comment type="subcellular location">
    <subcellularLocation>
        <location evidence="12">Cytoplasm</location>
    </subcellularLocation>
</comment>
<dbReference type="GO" id="GO:0002189">
    <property type="term" value="C:ribose phosphate diphosphokinase complex"/>
    <property type="evidence" value="ECO:0007669"/>
    <property type="project" value="TreeGrafter"/>
</dbReference>
<feature type="binding site" evidence="12">
    <location>
        <position position="230"/>
    </location>
    <ligand>
        <name>D-ribose 5-phosphate</name>
        <dbReference type="ChEBI" id="CHEBI:78346"/>
    </ligand>
</feature>
<feature type="binding site" evidence="12">
    <location>
        <position position="206"/>
    </location>
    <ligand>
        <name>D-ribose 5-phosphate</name>
        <dbReference type="ChEBI" id="CHEBI:78346"/>
    </ligand>
</feature>
<gene>
    <name evidence="12" type="primary">prs</name>
    <name evidence="14" type="ORF">CJ229_005670</name>
</gene>
<comment type="cofactor">
    <cofactor evidence="12">
        <name>Mg(2+)</name>
        <dbReference type="ChEBI" id="CHEBI:18420"/>
    </cofactor>
    <text evidence="12">Binds 2 Mg(2+) ions per subunit.</text>
</comment>
<keyword evidence="3 12" id="KW-0479">Metal-binding</keyword>
<evidence type="ECO:0000256" key="4">
    <source>
        <dbReference type="ARBA" id="ARBA00022727"/>
    </source>
</evidence>
<comment type="similarity">
    <text evidence="11 12">Belongs to the ribose-phosphate pyrophosphokinase family. Class I subfamily.</text>
</comment>
<dbReference type="GO" id="GO:0006164">
    <property type="term" value="P:purine nucleotide biosynthetic process"/>
    <property type="evidence" value="ECO:0007669"/>
    <property type="project" value="TreeGrafter"/>
</dbReference>
<dbReference type="InterPro" id="IPR000842">
    <property type="entry name" value="PRib_PP_synth_CS"/>
</dbReference>
<dbReference type="GO" id="GO:0016301">
    <property type="term" value="F:kinase activity"/>
    <property type="evidence" value="ECO:0007669"/>
    <property type="project" value="UniProtKB-KW"/>
</dbReference>
<evidence type="ECO:0000256" key="7">
    <source>
        <dbReference type="ARBA" id="ARBA00022840"/>
    </source>
</evidence>
<dbReference type="RefSeq" id="WP_068128640.1">
    <property type="nucleotide sequence ID" value="NZ_CP136964.1"/>
</dbReference>
<feature type="domain" description="Ribose-phosphate pyrophosphokinase N-terminal" evidence="13">
    <location>
        <begin position="11"/>
        <end position="127"/>
    </location>
</feature>
<keyword evidence="5 12" id="KW-0547">Nucleotide-binding</keyword>
<name>A0AAF1BR10_9STAP</name>
<dbReference type="NCBIfam" id="NF002320">
    <property type="entry name" value="PRK01259.1"/>
    <property type="match status" value="1"/>
</dbReference>
<comment type="pathway">
    <text evidence="1 12">Metabolic intermediate biosynthesis; 5-phospho-alpha-D-ribose 1-diphosphate biosynthesis; 5-phospho-alpha-D-ribose 1-diphosphate from D-ribose 5-phosphate (route I): step 1/1.</text>
</comment>
<dbReference type="NCBIfam" id="NF002618">
    <property type="entry name" value="PRK02269.1"/>
    <property type="match status" value="1"/>
</dbReference>
<comment type="catalytic activity">
    <reaction evidence="9 12">
        <text>D-ribose 5-phosphate + ATP = 5-phospho-alpha-D-ribose 1-diphosphate + AMP + H(+)</text>
        <dbReference type="Rhea" id="RHEA:15609"/>
        <dbReference type="ChEBI" id="CHEBI:15378"/>
        <dbReference type="ChEBI" id="CHEBI:30616"/>
        <dbReference type="ChEBI" id="CHEBI:58017"/>
        <dbReference type="ChEBI" id="CHEBI:78346"/>
        <dbReference type="ChEBI" id="CHEBI:456215"/>
        <dbReference type="EC" id="2.7.6.1"/>
    </reaction>
</comment>
<feature type="active site" evidence="12">
    <location>
        <position position="204"/>
    </location>
</feature>
<evidence type="ECO:0000256" key="1">
    <source>
        <dbReference type="ARBA" id="ARBA00004996"/>
    </source>
</evidence>
<evidence type="ECO:0000256" key="12">
    <source>
        <dbReference type="HAMAP-Rule" id="MF_00583"/>
    </source>
</evidence>
<evidence type="ECO:0000313" key="15">
    <source>
        <dbReference type="Proteomes" id="UP000243626"/>
    </source>
</evidence>
<dbReference type="Pfam" id="PF13793">
    <property type="entry name" value="Pribosyltran_N"/>
    <property type="match status" value="1"/>
</dbReference>
<keyword evidence="8 12" id="KW-0460">Magnesium</keyword>
<dbReference type="SMART" id="SM01400">
    <property type="entry name" value="Pribosyltran_N"/>
    <property type="match status" value="1"/>
</dbReference>
<dbReference type="GO" id="GO:0006015">
    <property type="term" value="P:5-phosphoribose 1-diphosphate biosynthetic process"/>
    <property type="evidence" value="ECO:0007669"/>
    <property type="project" value="UniProtKB-UniRule"/>
</dbReference>
<dbReference type="Gene3D" id="3.40.50.2020">
    <property type="match status" value="2"/>
</dbReference>
<dbReference type="GO" id="GO:0004749">
    <property type="term" value="F:ribose phosphate diphosphokinase activity"/>
    <property type="evidence" value="ECO:0007669"/>
    <property type="project" value="UniProtKB-UniRule"/>
</dbReference>
<reference evidence="15" key="1">
    <citation type="submission" date="2017-09" db="EMBL/GenBank/DDBJ databases">
        <title>Bacterial strain isolated from the female urinary microbiota.</title>
        <authorList>
            <person name="Thomas-White K."/>
            <person name="Kumar N."/>
            <person name="Forster S."/>
            <person name="Putonti C."/>
            <person name="Lawley T."/>
            <person name="Wolfe A.J."/>
        </authorList>
    </citation>
    <scope>NUCLEOTIDE SEQUENCE [LARGE SCALE GENOMIC DNA]</scope>
    <source>
        <strain evidence="15">UMB0959</strain>
    </source>
</reference>
<dbReference type="HAMAP" id="MF_00583_B">
    <property type="entry name" value="RibP_PPkinase_B"/>
    <property type="match status" value="1"/>
</dbReference>
<feature type="binding site" evidence="12">
    <location>
        <position position="137"/>
    </location>
    <ligand>
        <name>Mg(2+)</name>
        <dbReference type="ChEBI" id="CHEBI:18420"/>
    </ligand>
</feature>
<dbReference type="FunFam" id="3.40.50.2020:FF:000001">
    <property type="entry name" value="Ribose-phosphate pyrophosphokinase"/>
    <property type="match status" value="1"/>
</dbReference>
<feature type="binding site" evidence="12">
    <location>
        <begin position="44"/>
        <end position="46"/>
    </location>
    <ligand>
        <name>ATP</name>
        <dbReference type="ChEBI" id="CHEBI:30616"/>
    </ligand>
</feature>
<dbReference type="GO" id="GO:0009156">
    <property type="term" value="P:ribonucleoside monophosphate biosynthetic process"/>
    <property type="evidence" value="ECO:0007669"/>
    <property type="project" value="InterPro"/>
</dbReference>
<dbReference type="Pfam" id="PF14572">
    <property type="entry name" value="Pribosyl_synth"/>
    <property type="match status" value="1"/>
</dbReference>
<dbReference type="PROSITE" id="PS00114">
    <property type="entry name" value="PRPP_SYNTHASE"/>
    <property type="match status" value="1"/>
</dbReference>
<keyword evidence="2 12" id="KW-0808">Transferase</keyword>
<dbReference type="Proteomes" id="UP000243626">
    <property type="component" value="Chromosome"/>
</dbReference>
<protein>
    <recommendedName>
        <fullName evidence="12">Ribose-phosphate pyrophosphokinase</fullName>
        <shortName evidence="12">RPPK</shortName>
        <ecNumber evidence="12">2.7.6.1</ecNumber>
    </recommendedName>
    <alternativeName>
        <fullName evidence="12">5-phospho-D-ribosyl alpha-1-diphosphate synthase</fullName>
    </alternativeName>
    <alternativeName>
        <fullName evidence="12">Phosphoribosyl diphosphate synthase</fullName>
    </alternativeName>
    <alternativeName>
        <fullName evidence="12">Phosphoribosyl pyrophosphate synthase</fullName>
        <shortName evidence="12">P-Rib-PP synthase</shortName>
        <shortName evidence="12">PRPP synthase</shortName>
        <shortName evidence="12">PRPPase</shortName>
    </alternativeName>
</protein>
<keyword evidence="7 12" id="KW-0067">ATP-binding</keyword>
<evidence type="ECO:0000256" key="3">
    <source>
        <dbReference type="ARBA" id="ARBA00022723"/>
    </source>
</evidence>
<evidence type="ECO:0000256" key="6">
    <source>
        <dbReference type="ARBA" id="ARBA00022777"/>
    </source>
</evidence>
<dbReference type="AlphaFoldDB" id="A0AAF1BR10"/>
<dbReference type="FunFam" id="3.40.50.2020:FF:000002">
    <property type="entry name" value="Ribose-phosphate pyrophosphokinase"/>
    <property type="match status" value="1"/>
</dbReference>
<dbReference type="InterPro" id="IPR029099">
    <property type="entry name" value="Pribosyltran_N"/>
</dbReference>
<keyword evidence="4 12" id="KW-0545">Nucleotide biosynthesis</keyword>
<evidence type="ECO:0000256" key="11">
    <source>
        <dbReference type="ARBA" id="ARBA00061444"/>
    </source>
</evidence>
<feature type="binding site" evidence="12">
    <location>
        <position position="181"/>
    </location>
    <ligand>
        <name>Mg(2+)</name>
        <dbReference type="ChEBI" id="CHEBI:18420"/>
    </ligand>
</feature>
<dbReference type="EC" id="2.7.6.1" evidence="12"/>
<dbReference type="InterPro" id="IPR000836">
    <property type="entry name" value="PRTase_dom"/>
</dbReference>
<sequence>MGNQQNIKDDMKVFTLSANEPLAQEIADHLGVELGKCKVNRFSDQEVQVDVLESVRGKDIFVVQPTSEPVNAHLMELLIMIDALRRASARRINLVIPYYGYARQDRKSRPREPITAKLVANLLETAGADRVVSIDLHAAQIQGFFDIPIDHLTSVPLITKYFEDEKHDLNYEEEVVIVSPDHGGVTRARRMAERLGSPIAIIDKRRPRANVAEVMSIVGDIKGKTAIVIDDIIDTGGTIKLAADKLIEEGATEVYVCCSHPVLSGKAIENLQESQIKEVIVTNSIKLPEEKQIDKIKQLSVGELLAEAITRIHEERSVSRLFD</sequence>
<proteinExistence type="inferred from homology"/>
<comment type="subunit">
    <text evidence="12">Homohexamer.</text>
</comment>
<comment type="function">
    <text evidence="10 12">Involved in the biosynthesis of the central metabolite phospho-alpha-D-ribosyl-1-pyrophosphate (PRPP) via the transfer of pyrophosphoryl group from ATP to 1-hydroxyl of ribose-5-phosphate (Rib-5-P).</text>
</comment>
<dbReference type="GO" id="GO:0005737">
    <property type="term" value="C:cytoplasm"/>
    <property type="evidence" value="ECO:0007669"/>
    <property type="project" value="UniProtKB-SubCell"/>
</dbReference>
<dbReference type="PANTHER" id="PTHR10210">
    <property type="entry name" value="RIBOSE-PHOSPHATE DIPHOSPHOKINASE FAMILY MEMBER"/>
    <property type="match status" value="1"/>
</dbReference>
<dbReference type="GO" id="GO:0000287">
    <property type="term" value="F:magnesium ion binding"/>
    <property type="evidence" value="ECO:0007669"/>
    <property type="project" value="UniProtKB-UniRule"/>
</dbReference>
<dbReference type="PANTHER" id="PTHR10210:SF41">
    <property type="entry name" value="RIBOSE-PHOSPHATE PYROPHOSPHOKINASE 1, CHLOROPLASTIC"/>
    <property type="match status" value="1"/>
</dbReference>
<dbReference type="InterPro" id="IPR037515">
    <property type="entry name" value="Rib-P_diPkinase_bac"/>
</dbReference>
<evidence type="ECO:0000256" key="10">
    <source>
        <dbReference type="ARBA" id="ARBA00054914"/>
    </source>
</evidence>
<feature type="binding site" evidence="12">
    <location>
        <begin position="103"/>
        <end position="104"/>
    </location>
    <ligand>
        <name>ATP</name>
        <dbReference type="ChEBI" id="CHEBI:30616"/>
    </ligand>
</feature>
<keyword evidence="6 12" id="KW-0418">Kinase</keyword>
<keyword evidence="15" id="KW-1185">Reference proteome</keyword>
<feature type="binding site" evidence="12">
    <location>
        <begin position="234"/>
        <end position="238"/>
    </location>
    <ligand>
        <name>D-ribose 5-phosphate</name>
        <dbReference type="ChEBI" id="CHEBI:78346"/>
    </ligand>
</feature>
<dbReference type="CDD" id="cd06223">
    <property type="entry name" value="PRTases_typeI"/>
    <property type="match status" value="1"/>
</dbReference>
<accession>A0AAF1BR10</accession>
<evidence type="ECO:0000256" key="5">
    <source>
        <dbReference type="ARBA" id="ARBA00022741"/>
    </source>
</evidence>
<evidence type="ECO:0000256" key="2">
    <source>
        <dbReference type="ARBA" id="ARBA00022679"/>
    </source>
</evidence>
<dbReference type="InterPro" id="IPR005946">
    <property type="entry name" value="Rib-P_diPkinase"/>
</dbReference>
<evidence type="ECO:0000313" key="14">
    <source>
        <dbReference type="EMBL" id="WOS95588.1"/>
    </source>
</evidence>
<evidence type="ECO:0000256" key="8">
    <source>
        <dbReference type="ARBA" id="ARBA00022842"/>
    </source>
</evidence>
<organism evidence="14 15">
    <name type="scientific">Nosocomiicoccus massiliensis</name>
    <dbReference type="NCBI Taxonomy" id="1232430"/>
    <lineage>
        <taxon>Bacteria</taxon>
        <taxon>Bacillati</taxon>
        <taxon>Bacillota</taxon>
        <taxon>Bacilli</taxon>
        <taxon>Bacillales</taxon>
        <taxon>Staphylococcaceae</taxon>
        <taxon>Nosocomiicoccus</taxon>
    </lineage>
</organism>
<evidence type="ECO:0000256" key="9">
    <source>
        <dbReference type="ARBA" id="ARBA00049535"/>
    </source>
</evidence>
<dbReference type="GO" id="GO:0005524">
    <property type="term" value="F:ATP binding"/>
    <property type="evidence" value="ECO:0007669"/>
    <property type="project" value="UniProtKB-KW"/>
</dbReference>
<dbReference type="KEGG" id="nmy:CJ229_005670"/>
<dbReference type="NCBIfam" id="TIGR01251">
    <property type="entry name" value="ribP_PPkin"/>
    <property type="match status" value="1"/>
</dbReference>
<dbReference type="SUPFAM" id="SSF53271">
    <property type="entry name" value="PRTase-like"/>
    <property type="match status" value="1"/>
</dbReference>
<keyword evidence="12" id="KW-0963">Cytoplasm</keyword>
<dbReference type="EMBL" id="CP136964">
    <property type="protein sequence ID" value="WOS95588.1"/>
    <property type="molecule type" value="Genomic_DNA"/>
</dbReference>
<dbReference type="InterPro" id="IPR029057">
    <property type="entry name" value="PRTase-like"/>
</dbReference>
<evidence type="ECO:0000259" key="13">
    <source>
        <dbReference type="Pfam" id="PF13793"/>
    </source>
</evidence>